<reference evidence="2 3" key="1">
    <citation type="submission" date="2015-04" db="EMBL/GenBank/DDBJ databases">
        <authorList>
            <person name="Syromyatnikov M.Y."/>
            <person name="Popov V.N."/>
        </authorList>
    </citation>
    <scope>NUCLEOTIDE SEQUENCE [LARGE SCALE GENOMIC DNA]</scope>
</reference>
<name>A0A1J1HVW4_9DIPT</name>
<protein>
    <submittedName>
        <fullName evidence="2">CLUMA_CG005337, isoform A</fullName>
    </submittedName>
</protein>
<organism evidence="2 3">
    <name type="scientific">Clunio marinus</name>
    <dbReference type="NCBI Taxonomy" id="568069"/>
    <lineage>
        <taxon>Eukaryota</taxon>
        <taxon>Metazoa</taxon>
        <taxon>Ecdysozoa</taxon>
        <taxon>Arthropoda</taxon>
        <taxon>Hexapoda</taxon>
        <taxon>Insecta</taxon>
        <taxon>Pterygota</taxon>
        <taxon>Neoptera</taxon>
        <taxon>Endopterygota</taxon>
        <taxon>Diptera</taxon>
        <taxon>Nematocera</taxon>
        <taxon>Chironomoidea</taxon>
        <taxon>Chironomidae</taxon>
        <taxon>Clunio</taxon>
    </lineage>
</organism>
<keyword evidence="1" id="KW-0732">Signal</keyword>
<sequence length="43" mass="5377">MIYLCLCSFVVEWMCCEMQEKENRDFWSSTSRFNFYFLPLFTM</sequence>
<gene>
    <name evidence="2" type="ORF">CLUMA_CG005337</name>
</gene>
<evidence type="ECO:0000256" key="1">
    <source>
        <dbReference type="SAM" id="SignalP"/>
    </source>
</evidence>
<feature type="chain" id="PRO_5012339671" evidence="1">
    <location>
        <begin position="16"/>
        <end position="43"/>
    </location>
</feature>
<keyword evidence="3" id="KW-1185">Reference proteome</keyword>
<proteinExistence type="predicted"/>
<accession>A0A1J1HVW4</accession>
<dbReference type="EMBL" id="CVRI01000021">
    <property type="protein sequence ID" value="CRK91690.1"/>
    <property type="molecule type" value="Genomic_DNA"/>
</dbReference>
<dbReference type="AlphaFoldDB" id="A0A1J1HVW4"/>
<dbReference type="Proteomes" id="UP000183832">
    <property type="component" value="Unassembled WGS sequence"/>
</dbReference>
<evidence type="ECO:0000313" key="3">
    <source>
        <dbReference type="Proteomes" id="UP000183832"/>
    </source>
</evidence>
<feature type="signal peptide" evidence="1">
    <location>
        <begin position="1"/>
        <end position="15"/>
    </location>
</feature>
<evidence type="ECO:0000313" key="2">
    <source>
        <dbReference type="EMBL" id="CRK91690.1"/>
    </source>
</evidence>